<dbReference type="Pfam" id="PF10592">
    <property type="entry name" value="AIPR"/>
    <property type="match status" value="1"/>
</dbReference>
<evidence type="ECO:0000259" key="2">
    <source>
        <dbReference type="Pfam" id="PF22879"/>
    </source>
</evidence>
<dbReference type="Proteomes" id="UP000268004">
    <property type="component" value="Unassembled WGS sequence"/>
</dbReference>
<name>A0A3M4YPI7_9PSED</name>
<reference evidence="3 4" key="1">
    <citation type="submission" date="2018-08" db="EMBL/GenBank/DDBJ databases">
        <title>Recombination of ecologically and evolutionarily significant loci maintains genetic cohesion in the Pseudomonas syringae species complex.</title>
        <authorList>
            <person name="Dillon M."/>
            <person name="Thakur S."/>
            <person name="Almeida R.N.D."/>
            <person name="Weir B.S."/>
            <person name="Guttman D.S."/>
        </authorList>
    </citation>
    <scope>NUCLEOTIDE SEQUENCE [LARGE SCALE GENOMIC DNA]</scope>
    <source>
        <strain evidence="3 4">ICMP 4996</strain>
    </source>
</reference>
<gene>
    <name evidence="3" type="ORF">ALP78_03878</name>
</gene>
<feature type="domain" description="Abortive phage infection protein C-terminal" evidence="1">
    <location>
        <begin position="241"/>
        <end position="556"/>
    </location>
</feature>
<dbReference type="InterPro" id="IPR055101">
    <property type="entry name" value="AIPR_N"/>
</dbReference>
<organism evidence="3 4">
    <name type="scientific">Pseudomonas coronafaciens pv. striafaciens</name>
    <dbReference type="NCBI Taxonomy" id="235276"/>
    <lineage>
        <taxon>Bacteria</taxon>
        <taxon>Pseudomonadati</taxon>
        <taxon>Pseudomonadota</taxon>
        <taxon>Gammaproteobacteria</taxon>
        <taxon>Pseudomonadales</taxon>
        <taxon>Pseudomonadaceae</taxon>
        <taxon>Pseudomonas</taxon>
        <taxon>Pseudomonas coronafaciens</taxon>
    </lineage>
</organism>
<dbReference type="EMBL" id="RBSD01000059">
    <property type="protein sequence ID" value="RMR89957.1"/>
    <property type="molecule type" value="Genomic_DNA"/>
</dbReference>
<sequence length="695" mass="79283">MNLEDFHREFIETVRARAESTRDFIRAVFVDECGDRLIDAEEFFSFESCRFEGVGIKKRKLRVDGYYYDDADSSLTLMVAEFFNDDEMGTFVTQDVKRAFEQLRSYLEEALNGSLTDGSVDESNPGYGLACDLMDWHSKITRYKFYFVTDRVSKSRQKDWFEEEVKDVPVELHIWDIARFHSAYVSATGRDELSVDFCTADSPGLPFLAAVQSGDEYDAYLCMISGDSLADIYDKYGSRLLEGNVRTFLSTKGKVNSAIQNTIRHRPEMFFAFNNGIAATAENVVIQETPAGLRITNVTNLQIVNGGQTTASLAYAKRGSSGKKDFADLSNVMVQMKLSILSPERIGMLTPEIARYANSQNKVSDADFFSNHPYHIRLEEFSRRIFTSPIGGAQHGTHWFYERARGQFANEQAKLTAAQKNQFLIQNPKSQLFNKTDVAKYENSWREMPHKVSMGAQKNFMLFADVISKLWSNDGKNYNEDYFRSLVSLAIIFKRLEALVSQQPWYQGGYRANIVTYTVAKLHNMISEQALGKQLDLRAIWDLQCVPEWLVSQLVVVAKCVFEVLTDSERPKDNVTEWAKTQACWEQVKLLDIPFKNDFYEKLVDVSSVVDEGKKSRKTQKTDDGIEIQIQVASVPGAEWSRMLNWGGKHNHLTPKQKSLLLIASQIPKKLPTEKQCIEIWNIRDAMINEGFIAM</sequence>
<dbReference type="InterPro" id="IPR018891">
    <property type="entry name" value="AIPR_C"/>
</dbReference>
<comment type="caution">
    <text evidence="3">The sequence shown here is derived from an EMBL/GenBank/DDBJ whole genome shotgun (WGS) entry which is preliminary data.</text>
</comment>
<dbReference type="RefSeq" id="WP_122335527.1">
    <property type="nucleotide sequence ID" value="NZ_RBSD01000059.1"/>
</dbReference>
<dbReference type="Pfam" id="PF22879">
    <property type="entry name" value="AIPR_N"/>
    <property type="match status" value="1"/>
</dbReference>
<proteinExistence type="predicted"/>
<evidence type="ECO:0008006" key="5">
    <source>
        <dbReference type="Google" id="ProtNLM"/>
    </source>
</evidence>
<protein>
    <recommendedName>
        <fullName evidence="5">AIPR protein</fullName>
    </recommendedName>
</protein>
<accession>A0A3M4YPI7</accession>
<feature type="domain" description="Abortive infection phage resistance protein N-terminal" evidence="2">
    <location>
        <begin position="29"/>
        <end position="181"/>
    </location>
</feature>
<evidence type="ECO:0000313" key="3">
    <source>
        <dbReference type="EMBL" id="RMR89957.1"/>
    </source>
</evidence>
<evidence type="ECO:0000313" key="4">
    <source>
        <dbReference type="Proteomes" id="UP000268004"/>
    </source>
</evidence>
<evidence type="ECO:0000259" key="1">
    <source>
        <dbReference type="Pfam" id="PF10592"/>
    </source>
</evidence>
<dbReference type="AlphaFoldDB" id="A0A3M4YPI7"/>